<protein>
    <submittedName>
        <fullName evidence="1">Uncharacterized protein</fullName>
    </submittedName>
</protein>
<organism evidence="1 2">
    <name type="scientific">Stenotrophomonas phage vB_SmaS_DLP_5</name>
    <dbReference type="NCBI Taxonomy" id="2044561"/>
    <lineage>
        <taxon>Viruses</taxon>
        <taxon>Duplodnaviria</taxon>
        <taxon>Heunggongvirae</taxon>
        <taxon>Uroviricota</taxon>
        <taxon>Caudoviricetes</taxon>
        <taxon>Delepquintavirus</taxon>
        <taxon>Delepquintavirus DLP5</taxon>
    </lineage>
</organism>
<accession>A0A2D2W2K0</accession>
<dbReference type="OrthoDB" id="27933at10239"/>
<proteinExistence type="predicted"/>
<evidence type="ECO:0000313" key="2">
    <source>
        <dbReference type="Proteomes" id="UP000241675"/>
    </source>
</evidence>
<dbReference type="EMBL" id="MG189906">
    <property type="protein sequence ID" value="ATS92365.1"/>
    <property type="molecule type" value="Genomic_DNA"/>
</dbReference>
<reference evidence="2" key="1">
    <citation type="submission" date="2017-10" db="EMBL/GenBank/DDBJ databases">
        <authorList>
            <person name="Peters D.L."/>
        </authorList>
    </citation>
    <scope>NUCLEOTIDE SEQUENCE [LARGE SCALE GENOMIC DNA]</scope>
</reference>
<evidence type="ECO:0000313" key="1">
    <source>
        <dbReference type="EMBL" id="ATS92365.1"/>
    </source>
</evidence>
<keyword evidence="2" id="KW-1185">Reference proteome</keyword>
<reference evidence="1 2" key="2">
    <citation type="submission" date="2017-11" db="EMBL/GenBank/DDBJ databases">
        <title>Lysogenic conversion of Stenotrophomonas maltophilia by temperate phage DLP4.</title>
        <authorList>
            <person name="Dennis J."/>
            <person name="Stothard P."/>
        </authorList>
    </citation>
    <scope>NUCLEOTIDE SEQUENCE [LARGE SCALE GENOMIC DNA]</scope>
</reference>
<name>A0A2D2W2K0_9CAUD</name>
<gene>
    <name evidence="1" type="ORF">DLP05_078</name>
</gene>
<dbReference type="Proteomes" id="UP000241675">
    <property type="component" value="Segment"/>
</dbReference>
<sequence>MKYKPQKVSDVQMAFPGELGDLLPPLKDIPAEYKDPNCKLPFFQFMGDWFYSGVQVTGAVAAEGIDGNDAVRHVKCIMGSFEPKHEHKMAAIGWLMSLWFKKIIYVKKDGTEVICE</sequence>